<evidence type="ECO:0000313" key="2">
    <source>
        <dbReference type="Proteomes" id="UP001214250"/>
    </source>
</evidence>
<protein>
    <recommendedName>
        <fullName evidence="3">Glycosyl transferase</fullName>
    </recommendedName>
</protein>
<sequence>MNFITLFDHNYLPQGVALYKSLEKYCKPDFKLYVLCMNDLVYEQLLKFELENLVLLRLLDYETPELLEAKKDRTIGEYCWTLSSHTFAFAKRHTPSLKEITYLDTDIFFFDHPEKLIQELDDHNKSVLITEHAFGPGYEHSIANGRFCIQFLTVRYNDESAKVIKKWQDQCTEWCYFRNEEGKFGDQKYLDEWPTLYPDTVYILEQKNNALAPWNVENYLKKNEKPVFYHFHNFRFIESHKARCYHNYKISKKNQWIYREYKKVLQDIFVEMDSLKMVRPFFPRDKQTFQSLRDWKHVYLSKNTLFQTYS</sequence>
<organism evidence="1 2">
    <name type="scientific">Lentisphaera profundi</name>
    <dbReference type="NCBI Taxonomy" id="1658616"/>
    <lineage>
        <taxon>Bacteria</taxon>
        <taxon>Pseudomonadati</taxon>
        <taxon>Lentisphaerota</taxon>
        <taxon>Lentisphaeria</taxon>
        <taxon>Lentisphaerales</taxon>
        <taxon>Lentisphaeraceae</taxon>
        <taxon>Lentisphaera</taxon>
    </lineage>
</organism>
<dbReference type="EMBL" id="CP117811">
    <property type="protein sequence ID" value="WDE95966.1"/>
    <property type="molecule type" value="Genomic_DNA"/>
</dbReference>
<dbReference type="InterPro" id="IPR029044">
    <property type="entry name" value="Nucleotide-diphossugar_trans"/>
</dbReference>
<accession>A0ABY7VT09</accession>
<gene>
    <name evidence="1" type="ORF">PQO03_09595</name>
</gene>
<reference evidence="1 2" key="1">
    <citation type="submission" date="2023-02" db="EMBL/GenBank/DDBJ databases">
        <title>Genome sequence of Lentisphaera profundi SAORIC-696.</title>
        <authorList>
            <person name="Kim e."/>
            <person name="Cho J.-C."/>
            <person name="Choi A."/>
            <person name="Kang I."/>
        </authorList>
    </citation>
    <scope>NUCLEOTIDE SEQUENCE [LARGE SCALE GENOMIC DNA]</scope>
    <source>
        <strain evidence="1 2">SAORIC-696</strain>
    </source>
</reference>
<dbReference type="RefSeq" id="WP_274149891.1">
    <property type="nucleotide sequence ID" value="NZ_CP117811.1"/>
</dbReference>
<dbReference type="SUPFAM" id="SSF53448">
    <property type="entry name" value="Nucleotide-diphospho-sugar transferases"/>
    <property type="match status" value="1"/>
</dbReference>
<evidence type="ECO:0000313" key="1">
    <source>
        <dbReference type="EMBL" id="WDE95966.1"/>
    </source>
</evidence>
<keyword evidence="2" id="KW-1185">Reference proteome</keyword>
<proteinExistence type="predicted"/>
<evidence type="ECO:0008006" key="3">
    <source>
        <dbReference type="Google" id="ProtNLM"/>
    </source>
</evidence>
<name>A0ABY7VT09_9BACT</name>
<dbReference type="Proteomes" id="UP001214250">
    <property type="component" value="Chromosome 1"/>
</dbReference>